<sequence>MSARFRFWPVLVVPGYSGRGVRFVLGCAGLALLSACAGGNQTAQTGYSLDYYRTHAAGNYSPPGPPSDPWGPYINLAATRFDVPPTWIRQVMRVESGGHEYIGGQLTVSAAGAMGLMQLEPATYQEMASRYGLGTDPFNPYDNIMAGTAYIHEMYQVYGSPGFLAAYNAGPGRLDSYMNYHTPLPGETMNYVAMIAPNIQGYYPAHRSEADQLALNTQPASEVPGILPPGFTPEAPAPQIQQNPLAPEEVASIAPPVSPVSSVYSPAPVAVASLAAPAPVPEPPPPPAPHPSFSIIPAAMADTTAPQPHYQAHTLAQAQPRPQPDYVPPSSHAGWGIQVGAYDTSSNARAALGLAELSAVQMLVNGHPVVVSVVSAGHVKYRARVVGLPHDDAVNACNRLSSGPTGCMVLRPEEQS</sequence>
<evidence type="ECO:0000313" key="6">
    <source>
        <dbReference type="EMBL" id="GLR66729.1"/>
    </source>
</evidence>
<feature type="domain" description="SPOR" evidence="5">
    <location>
        <begin position="332"/>
        <end position="409"/>
    </location>
</feature>
<feature type="domain" description="Transglycosylase SLT" evidence="4">
    <location>
        <begin position="73"/>
        <end position="180"/>
    </location>
</feature>
<dbReference type="CDD" id="cd00254">
    <property type="entry name" value="LT-like"/>
    <property type="match status" value="1"/>
</dbReference>
<accession>A0ABQ6A2M4</accession>
<dbReference type="PANTHER" id="PTHR37423:SF2">
    <property type="entry name" value="MEMBRANE-BOUND LYTIC MUREIN TRANSGLYCOSYLASE C"/>
    <property type="match status" value="1"/>
</dbReference>
<dbReference type="EMBL" id="BSOS01000033">
    <property type="protein sequence ID" value="GLR66729.1"/>
    <property type="molecule type" value="Genomic_DNA"/>
</dbReference>
<keyword evidence="7" id="KW-1185">Reference proteome</keyword>
<name>A0ABQ6A2M4_9PROT</name>
<gene>
    <name evidence="6" type="ORF">GCM10010909_14090</name>
</gene>
<dbReference type="InterPro" id="IPR008258">
    <property type="entry name" value="Transglycosylase_SLT_dom_1"/>
</dbReference>
<reference evidence="7" key="1">
    <citation type="journal article" date="2019" name="Int. J. Syst. Evol. Microbiol.">
        <title>The Global Catalogue of Microorganisms (GCM) 10K type strain sequencing project: providing services to taxonomists for standard genome sequencing and annotation.</title>
        <authorList>
            <consortium name="The Broad Institute Genomics Platform"/>
            <consortium name="The Broad Institute Genome Sequencing Center for Infectious Disease"/>
            <person name="Wu L."/>
            <person name="Ma J."/>
        </authorList>
    </citation>
    <scope>NUCLEOTIDE SEQUENCE [LARGE SCALE GENOMIC DNA]</scope>
    <source>
        <strain evidence="7">NBRC 112502</strain>
    </source>
</reference>
<dbReference type="Pfam" id="PF01464">
    <property type="entry name" value="SLT"/>
    <property type="match status" value="1"/>
</dbReference>
<dbReference type="PANTHER" id="PTHR37423">
    <property type="entry name" value="SOLUBLE LYTIC MUREIN TRANSGLYCOSYLASE-RELATED"/>
    <property type="match status" value="1"/>
</dbReference>
<dbReference type="Pfam" id="PF05036">
    <property type="entry name" value="SPOR"/>
    <property type="match status" value="1"/>
</dbReference>
<feature type="region of interest" description="Disordered" evidence="3">
    <location>
        <begin position="220"/>
        <end position="240"/>
    </location>
</feature>
<dbReference type="InterPro" id="IPR023346">
    <property type="entry name" value="Lysozyme-like_dom_sf"/>
</dbReference>
<comment type="similarity">
    <text evidence="1">Belongs to the transglycosylase Slt family.</text>
</comment>
<comment type="similarity">
    <text evidence="2">Belongs to the virb1 family.</text>
</comment>
<evidence type="ECO:0000256" key="2">
    <source>
        <dbReference type="ARBA" id="ARBA00009387"/>
    </source>
</evidence>
<evidence type="ECO:0000259" key="4">
    <source>
        <dbReference type="Pfam" id="PF01464"/>
    </source>
</evidence>
<evidence type="ECO:0000256" key="3">
    <source>
        <dbReference type="SAM" id="MobiDB-lite"/>
    </source>
</evidence>
<proteinExistence type="inferred from homology"/>
<evidence type="ECO:0000259" key="5">
    <source>
        <dbReference type="Pfam" id="PF05036"/>
    </source>
</evidence>
<dbReference type="RefSeq" id="WP_284257431.1">
    <property type="nucleotide sequence ID" value="NZ_BSOS01000033.1"/>
</dbReference>
<dbReference type="Proteomes" id="UP001156641">
    <property type="component" value="Unassembled WGS sequence"/>
</dbReference>
<comment type="caution">
    <text evidence="6">The sequence shown here is derived from an EMBL/GenBank/DDBJ whole genome shotgun (WGS) entry which is preliminary data.</text>
</comment>
<dbReference type="InterPro" id="IPR007730">
    <property type="entry name" value="SPOR-like_dom"/>
</dbReference>
<dbReference type="Gene3D" id="1.10.530.10">
    <property type="match status" value="1"/>
</dbReference>
<evidence type="ECO:0000313" key="7">
    <source>
        <dbReference type="Proteomes" id="UP001156641"/>
    </source>
</evidence>
<organism evidence="6 7">
    <name type="scientific">Acidocella aquatica</name>
    <dbReference type="NCBI Taxonomy" id="1922313"/>
    <lineage>
        <taxon>Bacteria</taxon>
        <taxon>Pseudomonadati</taxon>
        <taxon>Pseudomonadota</taxon>
        <taxon>Alphaproteobacteria</taxon>
        <taxon>Acetobacterales</taxon>
        <taxon>Acidocellaceae</taxon>
        <taxon>Acidocella</taxon>
    </lineage>
</organism>
<dbReference type="SUPFAM" id="SSF53955">
    <property type="entry name" value="Lysozyme-like"/>
    <property type="match status" value="1"/>
</dbReference>
<protein>
    <submittedName>
        <fullName evidence="6">Uncharacterized protein</fullName>
    </submittedName>
</protein>
<evidence type="ECO:0000256" key="1">
    <source>
        <dbReference type="ARBA" id="ARBA00007734"/>
    </source>
</evidence>